<feature type="region of interest" description="Disordered" evidence="1">
    <location>
        <begin position="229"/>
        <end position="279"/>
    </location>
</feature>
<evidence type="ECO:0000256" key="1">
    <source>
        <dbReference type="SAM" id="MobiDB-lite"/>
    </source>
</evidence>
<proteinExistence type="predicted"/>
<dbReference type="AlphaFoldDB" id="A0A1V9YAP2"/>
<dbReference type="OrthoDB" id="78105at2759"/>
<comment type="caution">
    <text evidence="2">The sequence shown here is derived from an EMBL/GenBank/DDBJ whole genome shotgun (WGS) entry which is preliminary data.</text>
</comment>
<dbReference type="Proteomes" id="UP000243579">
    <property type="component" value="Unassembled WGS sequence"/>
</dbReference>
<name>A0A1V9YAP2_ACHHY</name>
<gene>
    <name evidence="2" type="ORF">ACHHYP_15529</name>
</gene>
<protein>
    <submittedName>
        <fullName evidence="2">Uncharacterized protein</fullName>
    </submittedName>
</protein>
<keyword evidence="3" id="KW-1185">Reference proteome</keyword>
<organism evidence="2 3">
    <name type="scientific">Achlya hypogyna</name>
    <name type="common">Oomycete</name>
    <name type="synonym">Protoachlya hypogyna</name>
    <dbReference type="NCBI Taxonomy" id="1202772"/>
    <lineage>
        <taxon>Eukaryota</taxon>
        <taxon>Sar</taxon>
        <taxon>Stramenopiles</taxon>
        <taxon>Oomycota</taxon>
        <taxon>Saprolegniomycetes</taxon>
        <taxon>Saprolegniales</taxon>
        <taxon>Achlyaceae</taxon>
        <taxon>Achlya</taxon>
    </lineage>
</organism>
<evidence type="ECO:0000313" key="3">
    <source>
        <dbReference type="Proteomes" id="UP000243579"/>
    </source>
</evidence>
<reference evidence="2 3" key="1">
    <citation type="journal article" date="2014" name="Genome Biol. Evol.">
        <title>The secreted proteins of Achlya hypogyna and Thraustotheca clavata identify the ancestral oomycete secretome and reveal gene acquisitions by horizontal gene transfer.</title>
        <authorList>
            <person name="Misner I."/>
            <person name="Blouin N."/>
            <person name="Leonard G."/>
            <person name="Richards T.A."/>
            <person name="Lane C.E."/>
        </authorList>
    </citation>
    <scope>NUCLEOTIDE SEQUENCE [LARGE SCALE GENOMIC DNA]</scope>
    <source>
        <strain evidence="2 3">ATCC 48635</strain>
    </source>
</reference>
<evidence type="ECO:0000313" key="2">
    <source>
        <dbReference type="EMBL" id="OQR82787.1"/>
    </source>
</evidence>
<sequence length="498" mass="54263">MALADLEKLRIEPQPPRFPFVDKPFEVVVYLVGGAGDLKTGTEMPLRVDLFAGDKKCNELLRVATPALVDGSGICKLRLAILAPSSDLGNRPFTVAIAPEDPTSTVAPVVSSEMVAVRHHLVVQNALPDVWYKDEGSRDKCLEFAVHLVDHSGALVQSRVVPLRISLVYDNGVTVFKQDILKVAPESQRCTDPAGRALVKVRIEDVSRNHQSQPFRLLVAPDGLADVAPDRTTPVTVRSKRNKRPAEPRPAELVSADDSGDAASSASASPPRWAREKRPRLAADSTIGRVLSWTRSVLQALELLEWQQVGFEIGRDGAADFGRPLYRCPSCWRYKDALTFESQQHAPHCGLATLLLTYATETVHDFETLVHTLQVPSPERLPPWPTPAEPECGVFCVLAQLAVLEGGACAGFPAFDSALALVGFYQAITTTTTAIIFCPVDAVLGLSGADVAHLQTTLHQALFDNSPALFRTDAFGGDLERLKERALLYFWESNVPNV</sequence>
<accession>A0A1V9YAP2</accession>
<dbReference type="EMBL" id="JNBR01002420">
    <property type="protein sequence ID" value="OQR82787.1"/>
    <property type="molecule type" value="Genomic_DNA"/>
</dbReference>